<keyword evidence="2" id="KW-0813">Transport</keyword>
<protein>
    <submittedName>
        <fullName evidence="9">Cation:dicarboxylase symporter family transporter</fullName>
    </submittedName>
</protein>
<evidence type="ECO:0000256" key="3">
    <source>
        <dbReference type="ARBA" id="ARBA00022475"/>
    </source>
</evidence>
<evidence type="ECO:0000256" key="7">
    <source>
        <dbReference type="SAM" id="Phobius"/>
    </source>
</evidence>
<dbReference type="RefSeq" id="WP_342161440.1">
    <property type="nucleotide sequence ID" value="NZ_JBCDNA010000003.1"/>
</dbReference>
<feature type="transmembrane region" description="Helical" evidence="7">
    <location>
        <begin position="175"/>
        <end position="195"/>
    </location>
</feature>
<dbReference type="SUPFAM" id="SSF118215">
    <property type="entry name" value="Proton glutamate symport protein"/>
    <property type="match status" value="1"/>
</dbReference>
<comment type="subcellular location">
    <subcellularLocation>
        <location evidence="1">Cell membrane</location>
        <topology evidence="1">Multi-pass membrane protein</topology>
    </subcellularLocation>
</comment>
<name>A0ABU9L4B6_9FLAO</name>
<feature type="domain" description="Solute-binding protein family 3/N-terminal" evidence="8">
    <location>
        <begin position="474"/>
        <end position="709"/>
    </location>
</feature>
<evidence type="ECO:0000259" key="8">
    <source>
        <dbReference type="SMART" id="SM00062"/>
    </source>
</evidence>
<dbReference type="Proteomes" id="UP001474120">
    <property type="component" value="Unassembled WGS sequence"/>
</dbReference>
<gene>
    <name evidence="9" type="ORF">AABB81_15325</name>
</gene>
<evidence type="ECO:0000313" key="9">
    <source>
        <dbReference type="EMBL" id="MEL4457277.1"/>
    </source>
</evidence>
<dbReference type="InterPro" id="IPR001638">
    <property type="entry name" value="Solute-binding_3/MltF_N"/>
</dbReference>
<feature type="transmembrane region" description="Helical" evidence="7">
    <location>
        <begin position="367"/>
        <end position="391"/>
    </location>
</feature>
<feature type="transmembrane region" description="Helical" evidence="7">
    <location>
        <begin position="37"/>
        <end position="57"/>
    </location>
</feature>
<feature type="transmembrane region" description="Helical" evidence="7">
    <location>
        <begin position="398"/>
        <end position="420"/>
    </location>
</feature>
<dbReference type="PRINTS" id="PR00173">
    <property type="entry name" value="EDTRNSPORT"/>
</dbReference>
<keyword evidence="5 7" id="KW-1133">Transmembrane helix</keyword>
<organism evidence="9 10">
    <name type="scientific">Lutimonas vermicola</name>
    <dbReference type="NCBI Taxonomy" id="414288"/>
    <lineage>
        <taxon>Bacteria</taxon>
        <taxon>Pseudomonadati</taxon>
        <taxon>Bacteroidota</taxon>
        <taxon>Flavobacteriia</taxon>
        <taxon>Flavobacteriales</taxon>
        <taxon>Flavobacteriaceae</taxon>
        <taxon>Lutimonas</taxon>
    </lineage>
</organism>
<keyword evidence="3" id="KW-1003">Cell membrane</keyword>
<feature type="transmembrane region" description="Helical" evidence="7">
    <location>
        <begin position="207"/>
        <end position="232"/>
    </location>
</feature>
<dbReference type="InterPro" id="IPR036458">
    <property type="entry name" value="Na:dicarbo_symporter_sf"/>
</dbReference>
<feature type="transmembrane region" description="Helical" evidence="7">
    <location>
        <begin position="69"/>
        <end position="90"/>
    </location>
</feature>
<evidence type="ECO:0000256" key="4">
    <source>
        <dbReference type="ARBA" id="ARBA00022692"/>
    </source>
</evidence>
<evidence type="ECO:0000256" key="1">
    <source>
        <dbReference type="ARBA" id="ARBA00004651"/>
    </source>
</evidence>
<evidence type="ECO:0000256" key="2">
    <source>
        <dbReference type="ARBA" id="ARBA00022448"/>
    </source>
</evidence>
<keyword evidence="6 7" id="KW-0472">Membrane</keyword>
<accession>A0ABU9L4B6</accession>
<dbReference type="EMBL" id="JBCDNA010000003">
    <property type="protein sequence ID" value="MEL4457277.1"/>
    <property type="molecule type" value="Genomic_DNA"/>
</dbReference>
<feature type="transmembrane region" description="Helical" evidence="7">
    <location>
        <begin position="289"/>
        <end position="311"/>
    </location>
</feature>
<dbReference type="PANTHER" id="PTHR42865">
    <property type="entry name" value="PROTON/GLUTAMATE-ASPARTATE SYMPORTER"/>
    <property type="match status" value="1"/>
</dbReference>
<feature type="transmembrane region" description="Helical" evidence="7">
    <location>
        <begin position="134"/>
        <end position="154"/>
    </location>
</feature>
<dbReference type="Gene3D" id="1.10.3860.10">
    <property type="entry name" value="Sodium:dicarboxylate symporter"/>
    <property type="match status" value="1"/>
</dbReference>
<sequence>MKKLSLSSKVLMGVLGGITTGLFFGEEVAWLSIAGDVFIGLLQMTVLPYIMFSLIVNIGRLSMDTGKKIIRYGLIFLFLLLNIGLLYLIILPLSFPSWSSGNFYSADFIQPVVPFDFVKLYIPANPFESMSDNVVPAVVLFSIFIGLGVMKLPNKESLLKPLDVLTDGLNQVNKMIIKITPLGVFSIAAGVVSTLSWSDLSRLQGYLFVYLLAVILITFIVLPYLIAIFTPYSSKTIFRITRSTLITIFATGKIIVVYPQLIENIKEIIQSDDHATEEDQDRVDIIMPLAYPFPNLGTLMIFIFVPFAAWFTGKALAFSDYPIFLSSTLLSSFVAPITGLPFSLDLLKIPKETFQLFVVSTVITDRIRVVLGAFHLITLTLLTVSACGGYIKFKKRKFIQALVVISITTVISVVALRLILESSMKNIPSNLEIVNQFKLISNQQNYVILEKSGPNPNPKWRGENTLSRIKRRNKVRIGFYENAGPFTFYNKDSALVGYGIDLAHQLAADLDVNIEFVPIKPGFVLDGIKSDYFDIVMSDIFLSSRYAEEVELSKPYLNVSLALLTKQDNNMFDNFNTASKLDTFTVSYIDRKEIAKEFLSYFPKGGAYPVPEINDFFTLSQHMKNEIDSTRNDSVVIDAHLTSAERAASVTIFKTDYKVVNPLPYHINNALVFPLARDNIWRGYINKWIDFRKQDGTFDRIYDQWILGNPIEKESQKWNILNDVIKPWFAKEKDSLRSEPE</sequence>
<proteinExistence type="predicted"/>
<dbReference type="Pfam" id="PF00497">
    <property type="entry name" value="SBP_bac_3"/>
    <property type="match status" value="1"/>
</dbReference>
<keyword evidence="10" id="KW-1185">Reference proteome</keyword>
<dbReference type="Pfam" id="PF00375">
    <property type="entry name" value="SDF"/>
    <property type="match status" value="1"/>
</dbReference>
<evidence type="ECO:0000256" key="5">
    <source>
        <dbReference type="ARBA" id="ARBA00022989"/>
    </source>
</evidence>
<comment type="caution">
    <text evidence="9">The sequence shown here is derived from an EMBL/GenBank/DDBJ whole genome shotgun (WGS) entry which is preliminary data.</text>
</comment>
<evidence type="ECO:0000256" key="6">
    <source>
        <dbReference type="ARBA" id="ARBA00023136"/>
    </source>
</evidence>
<dbReference type="SUPFAM" id="SSF53850">
    <property type="entry name" value="Periplasmic binding protein-like II"/>
    <property type="match status" value="1"/>
</dbReference>
<dbReference type="PANTHER" id="PTHR42865:SF7">
    <property type="entry name" value="PROTON_GLUTAMATE-ASPARTATE SYMPORTER"/>
    <property type="match status" value="1"/>
</dbReference>
<dbReference type="SMART" id="SM00062">
    <property type="entry name" value="PBPb"/>
    <property type="match status" value="1"/>
</dbReference>
<dbReference type="InterPro" id="IPR001991">
    <property type="entry name" value="Na-dicarboxylate_symporter"/>
</dbReference>
<reference evidence="9 10" key="1">
    <citation type="submission" date="2024-04" db="EMBL/GenBank/DDBJ databases">
        <title>whole genome sequencing of Lutimonas vermicola strain IMCC1616.</title>
        <authorList>
            <person name="Bae S.S."/>
        </authorList>
    </citation>
    <scope>NUCLEOTIDE SEQUENCE [LARGE SCALE GENOMIC DNA]</scope>
    <source>
        <strain evidence="9 10">IMCC1616</strain>
    </source>
</reference>
<keyword evidence="4 7" id="KW-0812">Transmembrane</keyword>
<feature type="transmembrane region" description="Helical" evidence="7">
    <location>
        <begin position="12"/>
        <end position="31"/>
    </location>
</feature>
<evidence type="ECO:0000313" key="10">
    <source>
        <dbReference type="Proteomes" id="UP001474120"/>
    </source>
</evidence>
<dbReference type="Gene3D" id="3.40.190.10">
    <property type="entry name" value="Periplasmic binding protein-like II"/>
    <property type="match status" value="2"/>
</dbReference>